<evidence type="ECO:0000256" key="4">
    <source>
        <dbReference type="ARBA" id="ARBA00022827"/>
    </source>
</evidence>
<feature type="domain" description="Acyl-CoA dehydrogenase/oxidase C-terminal" evidence="7">
    <location>
        <begin position="295"/>
        <end position="461"/>
    </location>
</feature>
<gene>
    <name evidence="10" type="ordered locus">Slip_0881</name>
</gene>
<dbReference type="InterPro" id="IPR009075">
    <property type="entry name" value="AcylCo_DH/oxidase_C"/>
</dbReference>
<dbReference type="InterPro" id="IPR009100">
    <property type="entry name" value="AcylCoA_DH/oxidase_NM_dom_sf"/>
</dbReference>
<dbReference type="InterPro" id="IPR006089">
    <property type="entry name" value="Acyl-CoA_DH_CS"/>
</dbReference>
<dbReference type="SUPFAM" id="SSF56645">
    <property type="entry name" value="Acyl-CoA dehydrogenase NM domain-like"/>
    <property type="match status" value="1"/>
</dbReference>
<dbReference type="GO" id="GO:0003995">
    <property type="term" value="F:acyl-CoA dehydrogenase activity"/>
    <property type="evidence" value="ECO:0007669"/>
    <property type="project" value="InterPro"/>
</dbReference>
<name>D7CLS6_SYNLT</name>
<keyword evidence="4 6" id="KW-0274">FAD</keyword>
<evidence type="ECO:0000256" key="3">
    <source>
        <dbReference type="ARBA" id="ARBA00022630"/>
    </source>
</evidence>
<dbReference type="EMBL" id="CP002048">
    <property type="protein sequence ID" value="ADI01661.1"/>
    <property type="molecule type" value="Genomic_DNA"/>
</dbReference>
<dbReference type="InterPro" id="IPR036250">
    <property type="entry name" value="AcylCo_DH-like_C"/>
</dbReference>
<dbReference type="Gene3D" id="1.10.540.10">
    <property type="entry name" value="Acyl-CoA dehydrogenase/oxidase, N-terminal domain"/>
    <property type="match status" value="1"/>
</dbReference>
<dbReference type="OrthoDB" id="9802447at2"/>
<evidence type="ECO:0000256" key="2">
    <source>
        <dbReference type="ARBA" id="ARBA00009347"/>
    </source>
</evidence>
<keyword evidence="3 6" id="KW-0285">Flavoprotein</keyword>
<dbReference type="InterPro" id="IPR025878">
    <property type="entry name" value="Acyl-CoA_dh-like_C_dom"/>
</dbReference>
<dbReference type="PROSITE" id="PS00072">
    <property type="entry name" value="ACYL_COA_DH_1"/>
    <property type="match status" value="1"/>
</dbReference>
<evidence type="ECO:0000259" key="8">
    <source>
        <dbReference type="Pfam" id="PF02770"/>
    </source>
</evidence>
<dbReference type="PANTHER" id="PTHR42803:SF1">
    <property type="entry name" value="BROAD-SPECIFICITY LINEAR ACYL-COA DEHYDROGENASE FADE5"/>
    <property type="match status" value="1"/>
</dbReference>
<evidence type="ECO:0000256" key="5">
    <source>
        <dbReference type="ARBA" id="ARBA00023002"/>
    </source>
</evidence>
<evidence type="ECO:0000313" key="11">
    <source>
        <dbReference type="Proteomes" id="UP000000378"/>
    </source>
</evidence>
<dbReference type="KEGG" id="slp:Slip_0881"/>
<dbReference type="SUPFAM" id="SSF47203">
    <property type="entry name" value="Acyl-CoA dehydrogenase C-terminal domain-like"/>
    <property type="match status" value="1"/>
</dbReference>
<feature type="domain" description="Acetyl-CoA dehydrogenase-like C-terminal" evidence="9">
    <location>
        <begin position="478"/>
        <end position="605"/>
    </location>
</feature>
<dbReference type="RefSeq" id="WP_013175063.1">
    <property type="nucleotide sequence ID" value="NC_014220.1"/>
</dbReference>
<evidence type="ECO:0000313" key="10">
    <source>
        <dbReference type="EMBL" id="ADI01661.1"/>
    </source>
</evidence>
<evidence type="ECO:0000256" key="1">
    <source>
        <dbReference type="ARBA" id="ARBA00001974"/>
    </source>
</evidence>
<dbReference type="GO" id="GO:0050660">
    <property type="term" value="F:flavin adenine dinucleotide binding"/>
    <property type="evidence" value="ECO:0007669"/>
    <property type="project" value="InterPro"/>
</dbReference>
<protein>
    <submittedName>
        <fullName evidence="10">Acyl-CoA dehydrogenase domain protein</fullName>
    </submittedName>
</protein>
<dbReference type="InterPro" id="IPR046373">
    <property type="entry name" value="Acyl-CoA_Oxase/DH_mid-dom_sf"/>
</dbReference>
<keyword evidence="11" id="KW-1185">Reference proteome</keyword>
<evidence type="ECO:0000259" key="7">
    <source>
        <dbReference type="Pfam" id="PF00441"/>
    </source>
</evidence>
<evidence type="ECO:0000256" key="6">
    <source>
        <dbReference type="RuleBase" id="RU362125"/>
    </source>
</evidence>
<dbReference type="InterPro" id="IPR006091">
    <property type="entry name" value="Acyl-CoA_Oxase/DH_mid-dom"/>
</dbReference>
<dbReference type="Gene3D" id="2.40.110.10">
    <property type="entry name" value="Butyryl-CoA Dehydrogenase, subunit A, domain 2"/>
    <property type="match status" value="1"/>
</dbReference>
<keyword evidence="5 6" id="KW-0560">Oxidoreductase</keyword>
<comment type="cofactor">
    <cofactor evidence="1 6">
        <name>FAD</name>
        <dbReference type="ChEBI" id="CHEBI:57692"/>
    </cofactor>
</comment>
<dbReference type="InterPro" id="IPR052166">
    <property type="entry name" value="Diverse_Acyl-CoA_DH"/>
</dbReference>
<comment type="similarity">
    <text evidence="2 6">Belongs to the acyl-CoA dehydrogenase family.</text>
</comment>
<organism evidence="10 11">
    <name type="scientific">Syntrophothermus lipocalidus (strain DSM 12680 / TGB-C1)</name>
    <dbReference type="NCBI Taxonomy" id="643648"/>
    <lineage>
        <taxon>Bacteria</taxon>
        <taxon>Bacillati</taxon>
        <taxon>Bacillota</taxon>
        <taxon>Clostridia</taxon>
        <taxon>Eubacteriales</taxon>
        <taxon>Syntrophomonadaceae</taxon>
        <taxon>Syntrophothermus</taxon>
    </lineage>
</organism>
<proteinExistence type="inferred from homology"/>
<dbReference type="eggNOG" id="COG1960">
    <property type="taxonomic scope" value="Bacteria"/>
</dbReference>
<evidence type="ECO:0000259" key="9">
    <source>
        <dbReference type="Pfam" id="PF12806"/>
    </source>
</evidence>
<dbReference type="Proteomes" id="UP000000378">
    <property type="component" value="Chromosome"/>
</dbReference>
<sequence length="610" mass="68304">MPHNNYLLQTRDIKFVIKEWLETERLLSMDAYKDYYGVDDFDSILDVNYKVCRDVMCPANKDADEIGMKFVGGNEQAVVSPESFKKVYNTVMEAGLGPQFGDRSAEGRMPLSWYAPILEMQTAASPAIVMFWCLTQGATTIIQYNCSEFLKNLFLPKMYTGEWAGTMCLTEPQAGSDLNAVATRAFPTDKKGIYKIKGQKCFITSGDHDLSKNIIHMVLAKTPDALPGTAGISLFIVPKFWVDENGNVGGWNDVTTVGIEHKMGLHGSSTCTLAFGENDNCYGYLVGEEPVGGRGKGLSYMFQMMNEERLNTGLFALGTITSAYYAALDYTKIRVQSPSFKNPKGPAVRIIEHEDVRRMLMYQKSCMEAIRALIYSTYFHVDLIHDSPDPAEREWADDVFMIQNPLCKAYSSDMAWLLTAEAIQCHGGYGYMEEYAPASLARDCKIYAIWEGTNFIQANDLTGRKFSMKKGEPFRKWVDAIGEFIAQKKTPEFANEFAMMEEAFATYKQILATNESWKATRPELTPLFATRILHATAMVKCGQLLLDQGLLAAKKLAELGEDHYDANFYKGKIASAKFYVMNVVPNVFGIDKAMKAADTSAIDLPEEAYM</sequence>
<dbReference type="Pfam" id="PF00441">
    <property type="entry name" value="Acyl-CoA_dh_1"/>
    <property type="match status" value="1"/>
</dbReference>
<reference evidence="10 11" key="2">
    <citation type="journal article" date="2010" name="Stand. Genomic Sci.">
        <title>Complete genome sequence of Syntrophothermus lipocalidus type strain (TGB-C1).</title>
        <authorList>
            <person name="Djao O.D."/>
            <person name="Zhang X."/>
            <person name="Lucas S."/>
            <person name="Lapidus A."/>
            <person name="Del Rio T.G."/>
            <person name="Nolan M."/>
            <person name="Tice H."/>
            <person name="Cheng J.F."/>
            <person name="Han C."/>
            <person name="Tapia R."/>
            <person name="Goodwin L."/>
            <person name="Pitluck S."/>
            <person name="Liolios K."/>
            <person name="Ivanova N."/>
            <person name="Mavromatis K."/>
            <person name="Mikhailova N."/>
            <person name="Ovchinnikova G."/>
            <person name="Pati A."/>
            <person name="Brambilla E."/>
            <person name="Chen A."/>
            <person name="Palaniappan K."/>
            <person name="Land M."/>
            <person name="Hauser L."/>
            <person name="Chang Y.J."/>
            <person name="Jeffries C.D."/>
            <person name="Rohde M."/>
            <person name="Sikorski J."/>
            <person name="Spring S."/>
            <person name="Goker M."/>
            <person name="Detter J.C."/>
            <person name="Woyke T."/>
            <person name="Bristow J."/>
            <person name="Eisen J.A."/>
            <person name="Markowitz V."/>
            <person name="Hugenholtz P."/>
            <person name="Kyrpides N.C."/>
            <person name="Klenk H.P."/>
        </authorList>
    </citation>
    <scope>NUCLEOTIDE SEQUENCE [LARGE SCALE GENOMIC DNA]</scope>
    <source>
        <strain evidence="11">DSM 12680 / TGB-C1</strain>
    </source>
</reference>
<dbReference type="AlphaFoldDB" id="D7CLS6"/>
<dbReference type="Pfam" id="PF12806">
    <property type="entry name" value="Acyl-CoA_dh_C"/>
    <property type="match status" value="1"/>
</dbReference>
<accession>D7CLS6</accession>
<dbReference type="HOGENOM" id="CLU_018204_12_2_9"/>
<dbReference type="PANTHER" id="PTHR42803">
    <property type="entry name" value="ACYL-COA DEHYDROGENASE"/>
    <property type="match status" value="1"/>
</dbReference>
<dbReference type="Gene3D" id="1.20.140.10">
    <property type="entry name" value="Butyryl-CoA Dehydrogenase, subunit A, domain 3"/>
    <property type="match status" value="1"/>
</dbReference>
<dbReference type="InterPro" id="IPR037069">
    <property type="entry name" value="AcylCoA_DH/ox_N_sf"/>
</dbReference>
<dbReference type="STRING" id="643648.Slip_0881"/>
<reference evidence="11" key="1">
    <citation type="journal article" date="2010" name="Stand. Genomic Sci.">
        <title>Complete genome sequence of Syntrophothermus lipocalidus type strain (TGB-C1T).</title>
        <authorList>
            <consortium name="US DOE Joint Genome Institute (JGI-PGF)"/>
            <person name="Djao O."/>
            <person name="Zhang X."/>
            <person name="Lucas S."/>
            <person name="Lapidus A."/>
            <person name="Glavina Del Rio T."/>
            <person name="Nolan M."/>
            <person name="Tice H."/>
            <person name="Cheng J."/>
            <person name="Han C."/>
            <person name="Tapia R."/>
            <person name="Goodwin L."/>
            <person name="Pitluck S."/>
            <person name="Liolios K."/>
            <person name="Ivanova N."/>
            <person name="Mavromatis K."/>
            <person name="Mikhailova N."/>
            <person name="Ovchinnikova G."/>
            <person name="Pati A."/>
            <person name="Brambilla E."/>
            <person name="Chen A."/>
            <person name="Palaniappan K."/>
            <person name="Land M."/>
            <person name="Hauser L."/>
            <person name="Chang Y."/>
            <person name="Jeffries C."/>
            <person name="Rohde M."/>
            <person name="Sikorski J."/>
            <person name="Spring S."/>
            <person name="Goker M."/>
            <person name="Detter J."/>
            <person name="Woyke T."/>
            <person name="Bristow J."/>
            <person name="Eisen J."/>
            <person name="Markowitz V."/>
            <person name="Hugenholtz P."/>
            <person name="Kyrpides N."/>
            <person name="Klenk H."/>
        </authorList>
    </citation>
    <scope>NUCLEOTIDE SEQUENCE [LARGE SCALE GENOMIC DNA]</scope>
    <source>
        <strain evidence="11">DSM 12680 / TGB-C1</strain>
    </source>
</reference>
<dbReference type="Pfam" id="PF02770">
    <property type="entry name" value="Acyl-CoA_dh_M"/>
    <property type="match status" value="1"/>
</dbReference>
<feature type="domain" description="Acyl-CoA oxidase/dehydrogenase middle" evidence="8">
    <location>
        <begin position="167"/>
        <end position="275"/>
    </location>
</feature>